<accession>A0A1H4JKJ7</accession>
<dbReference type="Proteomes" id="UP000198982">
    <property type="component" value="Unassembled WGS sequence"/>
</dbReference>
<keyword evidence="2" id="KW-0489">Methyltransferase</keyword>
<evidence type="ECO:0000259" key="1">
    <source>
        <dbReference type="Pfam" id="PF08241"/>
    </source>
</evidence>
<protein>
    <submittedName>
        <fullName evidence="2">Methyltransferase domain-containing protein</fullName>
    </submittedName>
</protein>
<feature type="domain" description="Methyltransferase type 11" evidence="1">
    <location>
        <begin position="136"/>
        <end position="215"/>
    </location>
</feature>
<keyword evidence="3" id="KW-1185">Reference proteome</keyword>
<dbReference type="InterPro" id="IPR029063">
    <property type="entry name" value="SAM-dependent_MTases_sf"/>
</dbReference>
<dbReference type="CDD" id="cd02440">
    <property type="entry name" value="AdoMet_MTases"/>
    <property type="match status" value="1"/>
</dbReference>
<reference evidence="3" key="1">
    <citation type="submission" date="2016-10" db="EMBL/GenBank/DDBJ databases">
        <authorList>
            <person name="Varghese N."/>
            <person name="Submissions S."/>
        </authorList>
    </citation>
    <scope>NUCLEOTIDE SEQUENCE [LARGE SCALE GENOMIC DNA]</scope>
    <source>
        <strain evidence="3">DSM 9751</strain>
    </source>
</reference>
<organism evidence="2 3">
    <name type="scientific">Pseudomonas saponiphila</name>
    <dbReference type="NCBI Taxonomy" id="556534"/>
    <lineage>
        <taxon>Bacteria</taxon>
        <taxon>Pseudomonadati</taxon>
        <taxon>Pseudomonadota</taxon>
        <taxon>Gammaproteobacteria</taxon>
        <taxon>Pseudomonadales</taxon>
        <taxon>Pseudomonadaceae</taxon>
        <taxon>Pseudomonas</taxon>
    </lineage>
</organism>
<dbReference type="GO" id="GO:0008757">
    <property type="term" value="F:S-adenosylmethionine-dependent methyltransferase activity"/>
    <property type="evidence" value="ECO:0007669"/>
    <property type="project" value="InterPro"/>
</dbReference>
<evidence type="ECO:0000313" key="3">
    <source>
        <dbReference type="Proteomes" id="UP000198982"/>
    </source>
</evidence>
<dbReference type="AlphaFoldDB" id="A0A1H4JKJ7"/>
<dbReference type="SUPFAM" id="SSF53335">
    <property type="entry name" value="S-adenosyl-L-methionine-dependent methyltransferases"/>
    <property type="match status" value="1"/>
</dbReference>
<dbReference type="Pfam" id="PF08241">
    <property type="entry name" value="Methyltransf_11"/>
    <property type="match status" value="1"/>
</dbReference>
<dbReference type="InterPro" id="IPR013216">
    <property type="entry name" value="Methyltransf_11"/>
</dbReference>
<dbReference type="GO" id="GO:0032259">
    <property type="term" value="P:methylation"/>
    <property type="evidence" value="ECO:0007669"/>
    <property type="project" value="UniProtKB-KW"/>
</dbReference>
<sequence>MNHDCFYPSIWLGSFISKSAFDSQSKHLNELFGVLDTIDDCMLPSRHPTTLRAYCAACGTVTDMQLTWHYCATNAAGSVHPAWTETAACQVCGLNSRMRAVIDYLRRLLEGEQGANYKRVYCAERTTPSYPVIERLFDKVTGSEYLGDDKKLGQKSLHYKGYPRLVRHEDLTQLSFAAKSFDLVVTQDVFEHIPNYHQAFRECARVLDDGGMLVFTIPFFFDQQVTRVRASLRADGQVEHHLPPEYHGNPVSNEGSLCFQNFGWDIIDDLNNNGFIDARASLYWGPWQGHLGLPFFVFSAIKKRPA</sequence>
<proteinExistence type="predicted"/>
<dbReference type="Gene3D" id="3.40.50.150">
    <property type="entry name" value="Vaccinia Virus protein VP39"/>
    <property type="match status" value="1"/>
</dbReference>
<name>A0A1H4JKJ7_9PSED</name>
<keyword evidence="2" id="KW-0808">Transferase</keyword>
<gene>
    <name evidence="2" type="ORF">SAMN05216178_0547</name>
</gene>
<dbReference type="EMBL" id="FNTJ01000001">
    <property type="protein sequence ID" value="SEB46854.1"/>
    <property type="molecule type" value="Genomic_DNA"/>
</dbReference>
<evidence type="ECO:0000313" key="2">
    <source>
        <dbReference type="EMBL" id="SEB46854.1"/>
    </source>
</evidence>